<feature type="region of interest" description="Disordered" evidence="1">
    <location>
        <begin position="1"/>
        <end position="66"/>
    </location>
</feature>
<feature type="compositionally biased region" description="Low complexity" evidence="1">
    <location>
        <begin position="315"/>
        <end position="328"/>
    </location>
</feature>
<dbReference type="EMBL" id="AMGX01000001">
    <property type="protein sequence ID" value="EXJ75862.1"/>
    <property type="molecule type" value="Genomic_DNA"/>
</dbReference>
<comment type="caution">
    <text evidence="3">The sequence shown here is derived from an EMBL/GenBank/DDBJ whole genome shotgun (WGS) entry which is preliminary data.</text>
</comment>
<evidence type="ECO:0000256" key="1">
    <source>
        <dbReference type="SAM" id="MobiDB-lite"/>
    </source>
</evidence>
<feature type="region of interest" description="Disordered" evidence="1">
    <location>
        <begin position="205"/>
        <end position="243"/>
    </location>
</feature>
<name>W9X5Y5_9EURO</name>
<dbReference type="AlphaFoldDB" id="W9X5Y5"/>
<organism evidence="3 4">
    <name type="scientific">Cladophialophora psammophila CBS 110553</name>
    <dbReference type="NCBI Taxonomy" id="1182543"/>
    <lineage>
        <taxon>Eukaryota</taxon>
        <taxon>Fungi</taxon>
        <taxon>Dikarya</taxon>
        <taxon>Ascomycota</taxon>
        <taxon>Pezizomycotina</taxon>
        <taxon>Eurotiomycetes</taxon>
        <taxon>Chaetothyriomycetidae</taxon>
        <taxon>Chaetothyriales</taxon>
        <taxon>Herpotrichiellaceae</taxon>
        <taxon>Cladophialophora</taxon>
    </lineage>
</organism>
<dbReference type="HOGENOM" id="CLU_040687_0_0_1"/>
<feature type="compositionally biased region" description="Polar residues" evidence="1">
    <location>
        <begin position="205"/>
        <end position="215"/>
    </location>
</feature>
<feature type="region of interest" description="Disordered" evidence="1">
    <location>
        <begin position="464"/>
        <end position="494"/>
    </location>
</feature>
<dbReference type="eggNOG" id="ENOG502SF29">
    <property type="taxonomic scope" value="Eukaryota"/>
</dbReference>
<feature type="compositionally biased region" description="Low complexity" evidence="1">
    <location>
        <begin position="28"/>
        <end position="37"/>
    </location>
</feature>
<dbReference type="Pfam" id="PF13298">
    <property type="entry name" value="LigD_N"/>
    <property type="match status" value="1"/>
</dbReference>
<dbReference type="PANTHER" id="PTHR39465">
    <property type="entry name" value="DNA LIGASE D, 3'-PHOSPHOESTERASE DOMAIN"/>
    <property type="match status" value="1"/>
</dbReference>
<proteinExistence type="predicted"/>
<feature type="compositionally biased region" description="Polar residues" evidence="1">
    <location>
        <begin position="55"/>
        <end position="66"/>
    </location>
</feature>
<dbReference type="GeneID" id="19185106"/>
<feature type="domain" description="DNA ligase D 3'-phosphoesterase" evidence="2">
    <location>
        <begin position="124"/>
        <end position="268"/>
    </location>
</feature>
<dbReference type="OrthoDB" id="2588098at2759"/>
<feature type="compositionally biased region" description="Low complexity" evidence="1">
    <location>
        <begin position="375"/>
        <end position="388"/>
    </location>
</feature>
<feature type="region of interest" description="Disordered" evidence="1">
    <location>
        <begin position="279"/>
        <end position="411"/>
    </location>
</feature>
<evidence type="ECO:0000313" key="4">
    <source>
        <dbReference type="Proteomes" id="UP000019471"/>
    </source>
</evidence>
<evidence type="ECO:0000259" key="2">
    <source>
        <dbReference type="Pfam" id="PF13298"/>
    </source>
</evidence>
<evidence type="ECO:0000313" key="3">
    <source>
        <dbReference type="EMBL" id="EXJ75862.1"/>
    </source>
</evidence>
<sequence length="537" mass="59604">MKRRNPDENIDNPAAKPEPECFNSDLALPASLRRSISPPLPNPRRRSRKSCTDPGITSTPQPKSTTAAVEAGELQIRDHVSFFSSKLLAATRPPGEGQPRLSHSDWLALYNRNLNDRGHHFVVHQHDHPIAGTHYDLRLQCNATSSISFAIMYGLPGDPNSRKLNRNATETRVHNLWNHLIETASHDTGTMLLWDTGEYEVLAYNPSSGRTSATGDATSTEDSDLDTDSDLPGKEKAESEPSKLYRAFQNRKIKLRLHGTRLPKNYTLNLRLSQENNRFVQPDAPAFKRRKRNIQNSTAPARRKPQPEEIETSDSGRSSSPLVTVSSDSDLDHLSSRRSPRVHRSLSSLVRTASPPPRSKHPISPSQDQDRDQEPTTPTIPVTTQIVPSDREDHVPTLEKPAKADVELDEEETSVRLNNAYPGATNSINSIHQRRWFLSLDRAACGFRPTNQAAFGRKVWERPRLPSSSEVKPESKGGDEEQGADDDAGSLGGFEPFHVLGRDVEVSVLTGRTAADVARDEGLVGYKPRGGWRGVVE</sequence>
<accession>W9X5Y5</accession>
<keyword evidence="4" id="KW-1185">Reference proteome</keyword>
<gene>
    <name evidence="3" type="ORF">A1O5_00369</name>
</gene>
<reference evidence="3 4" key="1">
    <citation type="submission" date="2013-03" db="EMBL/GenBank/DDBJ databases">
        <title>The Genome Sequence of Cladophialophora psammophila CBS 110553.</title>
        <authorList>
            <consortium name="The Broad Institute Genomics Platform"/>
            <person name="Cuomo C."/>
            <person name="de Hoog S."/>
            <person name="Gorbushina A."/>
            <person name="Walker B."/>
            <person name="Young S.K."/>
            <person name="Zeng Q."/>
            <person name="Gargeya S."/>
            <person name="Fitzgerald M."/>
            <person name="Haas B."/>
            <person name="Abouelleil A."/>
            <person name="Allen A.W."/>
            <person name="Alvarado L."/>
            <person name="Arachchi H.M."/>
            <person name="Berlin A.M."/>
            <person name="Chapman S.B."/>
            <person name="Gainer-Dewar J."/>
            <person name="Goldberg J."/>
            <person name="Griggs A."/>
            <person name="Gujja S."/>
            <person name="Hansen M."/>
            <person name="Howarth C."/>
            <person name="Imamovic A."/>
            <person name="Ireland A."/>
            <person name="Larimer J."/>
            <person name="McCowan C."/>
            <person name="Murphy C."/>
            <person name="Pearson M."/>
            <person name="Poon T.W."/>
            <person name="Priest M."/>
            <person name="Roberts A."/>
            <person name="Saif S."/>
            <person name="Shea T."/>
            <person name="Sisk P."/>
            <person name="Sykes S."/>
            <person name="Wortman J."/>
            <person name="Nusbaum C."/>
            <person name="Birren B."/>
        </authorList>
    </citation>
    <scope>NUCLEOTIDE SEQUENCE [LARGE SCALE GENOMIC DNA]</scope>
    <source>
        <strain evidence="3 4">CBS 110553</strain>
    </source>
</reference>
<feature type="compositionally biased region" description="Basic and acidic residues" evidence="1">
    <location>
        <begin position="389"/>
        <end position="406"/>
    </location>
</feature>
<feature type="compositionally biased region" description="Basic and acidic residues" evidence="1">
    <location>
        <begin position="231"/>
        <end position="243"/>
    </location>
</feature>
<dbReference type="RefSeq" id="XP_007739179.1">
    <property type="nucleotide sequence ID" value="XM_007740989.1"/>
</dbReference>
<dbReference type="PANTHER" id="PTHR39465:SF1">
    <property type="entry name" value="DNA LIGASE D 3'-PHOSPHOESTERASE DOMAIN-CONTAINING PROTEIN"/>
    <property type="match status" value="1"/>
</dbReference>
<dbReference type="InterPro" id="IPR014144">
    <property type="entry name" value="LigD_PE_domain"/>
</dbReference>
<feature type="compositionally biased region" description="Acidic residues" evidence="1">
    <location>
        <begin position="219"/>
        <end position="229"/>
    </location>
</feature>
<protein>
    <recommendedName>
        <fullName evidence="2">DNA ligase D 3'-phosphoesterase domain-containing protein</fullName>
    </recommendedName>
</protein>
<dbReference type="Proteomes" id="UP000019471">
    <property type="component" value="Unassembled WGS sequence"/>
</dbReference>